<dbReference type="InterPro" id="IPR029056">
    <property type="entry name" value="Ribokinase-like"/>
</dbReference>
<dbReference type="Proteomes" id="UP000248706">
    <property type="component" value="Unassembled WGS sequence"/>
</dbReference>
<comment type="similarity">
    <text evidence="3 10">Belongs to the carbohydrate kinase PfkB family.</text>
</comment>
<dbReference type="RefSeq" id="WP_262982316.1">
    <property type="nucleotide sequence ID" value="NZ_MCIF01000002.1"/>
</dbReference>
<dbReference type="Pfam" id="PF00294">
    <property type="entry name" value="PfkB"/>
    <property type="match status" value="1"/>
</dbReference>
<evidence type="ECO:0000259" key="12">
    <source>
        <dbReference type="Pfam" id="PF00294"/>
    </source>
</evidence>
<dbReference type="GO" id="GO:0005886">
    <property type="term" value="C:plasma membrane"/>
    <property type="evidence" value="ECO:0007669"/>
    <property type="project" value="TreeGrafter"/>
</dbReference>
<feature type="transmembrane region" description="Helical" evidence="11">
    <location>
        <begin position="20"/>
        <end position="41"/>
    </location>
</feature>
<evidence type="ECO:0000256" key="10">
    <source>
        <dbReference type="RuleBase" id="RU003704"/>
    </source>
</evidence>
<dbReference type="InterPro" id="IPR001248">
    <property type="entry name" value="Pur-cyt_permease"/>
</dbReference>
<comment type="caution">
    <text evidence="13">The sequence shown here is derived from an EMBL/GenBank/DDBJ whole genome shotgun (WGS) entry which is preliminary data.</text>
</comment>
<keyword evidence="9 11" id="KW-0472">Membrane</keyword>
<evidence type="ECO:0000256" key="3">
    <source>
        <dbReference type="ARBA" id="ARBA00010688"/>
    </source>
</evidence>
<dbReference type="PROSITE" id="PS00584">
    <property type="entry name" value="PFKB_KINASES_2"/>
    <property type="match status" value="1"/>
</dbReference>
<name>A0A328VFM8_9CHLR</name>
<keyword evidence="5 10" id="KW-0808">Transferase</keyword>
<feature type="transmembrane region" description="Helical" evidence="11">
    <location>
        <begin position="84"/>
        <end position="101"/>
    </location>
</feature>
<gene>
    <name evidence="13" type="ORF">A4R35_03375</name>
</gene>
<protein>
    <recommendedName>
        <fullName evidence="12">Carbohydrate kinase PfkB domain-containing protein</fullName>
    </recommendedName>
</protein>
<dbReference type="EMBL" id="MCIF01000002">
    <property type="protein sequence ID" value="RAQ94560.1"/>
    <property type="molecule type" value="Genomic_DNA"/>
</dbReference>
<dbReference type="Pfam" id="PF02133">
    <property type="entry name" value="Transp_cyt_pur"/>
    <property type="match status" value="1"/>
</dbReference>
<dbReference type="Gene3D" id="3.40.1190.20">
    <property type="match status" value="1"/>
</dbReference>
<dbReference type="Gene3D" id="1.10.4160.10">
    <property type="entry name" value="Hydantoin permease"/>
    <property type="match status" value="1"/>
</dbReference>
<keyword evidence="14" id="KW-1185">Reference proteome</keyword>
<feature type="domain" description="Carbohydrate kinase PfkB" evidence="12">
    <location>
        <begin position="407"/>
        <end position="698"/>
    </location>
</feature>
<feature type="transmembrane region" description="Helical" evidence="11">
    <location>
        <begin position="321"/>
        <end position="341"/>
    </location>
</feature>
<dbReference type="InterPro" id="IPR002173">
    <property type="entry name" value="Carboh/pur_kinase_PfkB_CS"/>
</dbReference>
<evidence type="ECO:0000256" key="2">
    <source>
        <dbReference type="ARBA" id="ARBA00008974"/>
    </source>
</evidence>
<dbReference type="SUPFAM" id="SSF53613">
    <property type="entry name" value="Ribokinase-like"/>
    <property type="match status" value="1"/>
</dbReference>
<dbReference type="InterPro" id="IPR011611">
    <property type="entry name" value="PfkB_dom"/>
</dbReference>
<dbReference type="GO" id="GO:0016301">
    <property type="term" value="F:kinase activity"/>
    <property type="evidence" value="ECO:0007669"/>
    <property type="project" value="UniProtKB-KW"/>
</dbReference>
<dbReference type="InterPro" id="IPR026030">
    <property type="entry name" value="Pur-cyt_permease_Fcy2/21/22"/>
</dbReference>
<keyword evidence="4" id="KW-0813">Transport</keyword>
<keyword evidence="6 11" id="KW-0812">Transmembrane</keyword>
<feature type="transmembrane region" description="Helical" evidence="11">
    <location>
        <begin position="243"/>
        <end position="265"/>
    </location>
</feature>
<dbReference type="GO" id="GO:0022857">
    <property type="term" value="F:transmembrane transporter activity"/>
    <property type="evidence" value="ECO:0007669"/>
    <property type="project" value="InterPro"/>
</dbReference>
<dbReference type="AlphaFoldDB" id="A0A328VFM8"/>
<dbReference type="PANTHER" id="PTHR31806:SF1">
    <property type="entry name" value="PURINE-CYTOSINE PERMEASE FCY2-RELATED"/>
    <property type="match status" value="1"/>
</dbReference>
<keyword evidence="7 10" id="KW-0418">Kinase</keyword>
<evidence type="ECO:0000256" key="8">
    <source>
        <dbReference type="ARBA" id="ARBA00022989"/>
    </source>
</evidence>
<accession>A0A328VFM8</accession>
<reference evidence="13 14" key="1">
    <citation type="submission" date="2016-08" db="EMBL/GenBank/DDBJ databases">
        <title>Analysis of Carbohydrate Active Enzymes in Thermogemmatispora T81 Reveals Carbohydrate Degradation Ability.</title>
        <authorList>
            <person name="Tomazini A."/>
            <person name="Lal S."/>
            <person name="Stott M."/>
            <person name="Henrissat B."/>
            <person name="Polikarpov I."/>
            <person name="Sparling R."/>
            <person name="Levin D.B."/>
        </authorList>
    </citation>
    <scope>NUCLEOTIDE SEQUENCE [LARGE SCALE GENOMIC DNA]</scope>
    <source>
        <strain evidence="13 14">T81</strain>
    </source>
</reference>
<feature type="transmembrane region" description="Helical" evidence="11">
    <location>
        <begin position="53"/>
        <end position="72"/>
    </location>
</feature>
<dbReference type="PRINTS" id="PR00990">
    <property type="entry name" value="RIBOKINASE"/>
</dbReference>
<evidence type="ECO:0000256" key="7">
    <source>
        <dbReference type="ARBA" id="ARBA00022777"/>
    </source>
</evidence>
<comment type="subcellular location">
    <subcellularLocation>
        <location evidence="1">Membrane</location>
        <topology evidence="1">Multi-pass membrane protein</topology>
    </subcellularLocation>
</comment>
<keyword evidence="8 11" id="KW-1133">Transmembrane helix</keyword>
<feature type="transmembrane region" description="Helical" evidence="11">
    <location>
        <begin position="353"/>
        <end position="373"/>
    </location>
</feature>
<dbReference type="InterPro" id="IPR002139">
    <property type="entry name" value="Ribo/fructo_kinase"/>
</dbReference>
<evidence type="ECO:0000256" key="6">
    <source>
        <dbReference type="ARBA" id="ARBA00022692"/>
    </source>
</evidence>
<evidence type="ECO:0000313" key="13">
    <source>
        <dbReference type="EMBL" id="RAQ94560.1"/>
    </source>
</evidence>
<evidence type="ECO:0000256" key="5">
    <source>
        <dbReference type="ARBA" id="ARBA00022679"/>
    </source>
</evidence>
<feature type="transmembrane region" description="Helical" evidence="11">
    <location>
        <begin position="207"/>
        <end position="231"/>
    </location>
</feature>
<evidence type="ECO:0000256" key="9">
    <source>
        <dbReference type="ARBA" id="ARBA00023136"/>
    </source>
</evidence>
<feature type="transmembrane region" description="Helical" evidence="11">
    <location>
        <begin position="121"/>
        <end position="141"/>
    </location>
</feature>
<sequence>MLTLSRAPFGTRGNLGPTLISWVSLVGWETITVITAAYALLGLLGLLGLPATPVWTLASLVVVAVLVVLFGLLGHATLVWIQQAATWIFGLLTLVVVLFLLTKTDWAKVLAAPPGPWDSGVLATLSIVIAGTGIGWANAGADYTRYLPRASSGWAIVGWTVLGAALPLVVLIMTGVFLSSRLPNLTSATNPITAIGQELPPWMAAPYLLTAVGGLIASADLSIYSSGLNLLALGVRLERYKTVLIDGVLMVAGAAYVMLVAQDFFGPFESFLQLLSDGLTAWAAVFVVDMLLRRGYDARGLIETGPGSPYYYRAGVNWRAFIAWLLGIVVGLLFTVSPWFTGPLARGVFASSSLGYLLGFVVSALVYWLLILAGGRRDVLEAAGGLAPEVPGGGGIGMSQLRLRPRRLVLVGSVLVDLLLYVDRLPERGGDLLAERALQAVGGGFNVLIGALRLGLPAAYAGRIGDGPMGQRVRAELASVGIPVLLPPVEGRDTGFDIGLVEPDGERTFVTAPGVEAELSLPELEGLALQEGDAVYVSGYDLCYPLSGAALEAWLPGLAPGCLLVLDPGPLVATIPTQRLEQILRRVDVLSLNARELQLLSGEEEPTRGAARLCSQLAPQGVVVARVGAEGCWLASAGGVPLLVAPRPARVVVDTTGAGDAHVAAFLAALAAGRSLEEAAHEAHVAASLAVERAGPATTPTLVELEMALAAGRKSGGVWE</sequence>
<proteinExistence type="inferred from homology"/>
<dbReference type="PANTHER" id="PTHR31806">
    <property type="entry name" value="PURINE-CYTOSINE PERMEASE FCY2-RELATED"/>
    <property type="match status" value="1"/>
</dbReference>
<evidence type="ECO:0000313" key="14">
    <source>
        <dbReference type="Proteomes" id="UP000248706"/>
    </source>
</evidence>
<feature type="transmembrane region" description="Helical" evidence="11">
    <location>
        <begin position="153"/>
        <end position="178"/>
    </location>
</feature>
<comment type="similarity">
    <text evidence="2">Belongs to the purine-cytosine permease (2.A.39) family.</text>
</comment>
<organism evidence="13 14">
    <name type="scientific">Thermogemmatispora tikiterensis</name>
    <dbReference type="NCBI Taxonomy" id="1825093"/>
    <lineage>
        <taxon>Bacteria</taxon>
        <taxon>Bacillati</taxon>
        <taxon>Chloroflexota</taxon>
        <taxon>Ktedonobacteria</taxon>
        <taxon>Thermogemmatisporales</taxon>
        <taxon>Thermogemmatisporaceae</taxon>
        <taxon>Thermogemmatispora</taxon>
    </lineage>
</organism>
<evidence type="ECO:0000256" key="4">
    <source>
        <dbReference type="ARBA" id="ARBA00022448"/>
    </source>
</evidence>
<evidence type="ECO:0000256" key="11">
    <source>
        <dbReference type="SAM" id="Phobius"/>
    </source>
</evidence>
<evidence type="ECO:0000256" key="1">
    <source>
        <dbReference type="ARBA" id="ARBA00004141"/>
    </source>
</evidence>